<keyword evidence="2" id="KW-1185">Reference proteome</keyword>
<sequence length="74" mass="8115">MDEDTLCSSDILQCLAYVFKCCACLQQLCVNVAPEGCNKGDEATDTILNNEIVPNDFARSEIIADLEENGDKKI</sequence>
<dbReference type="EMBL" id="JAEAOA010000629">
    <property type="protein sequence ID" value="KAK3608007.1"/>
    <property type="molecule type" value="Genomic_DNA"/>
</dbReference>
<dbReference type="AlphaFoldDB" id="A0AAE0TCT9"/>
<reference evidence="1" key="2">
    <citation type="journal article" date="2021" name="Genome Biol. Evol.">
        <title>Developing a high-quality reference genome for a parasitic bivalve with doubly uniparental inheritance (Bivalvia: Unionida).</title>
        <authorList>
            <person name="Smith C.H."/>
        </authorList>
    </citation>
    <scope>NUCLEOTIDE SEQUENCE</scope>
    <source>
        <strain evidence="1">CHS0354</strain>
        <tissue evidence="1">Mantle</tissue>
    </source>
</reference>
<dbReference type="Proteomes" id="UP001195483">
    <property type="component" value="Unassembled WGS sequence"/>
</dbReference>
<proteinExistence type="predicted"/>
<name>A0AAE0TCT9_9BIVA</name>
<gene>
    <name evidence="1" type="ORF">CHS0354_009943</name>
</gene>
<evidence type="ECO:0000313" key="2">
    <source>
        <dbReference type="Proteomes" id="UP001195483"/>
    </source>
</evidence>
<protein>
    <submittedName>
        <fullName evidence="1">Uncharacterized protein</fullName>
    </submittedName>
</protein>
<comment type="caution">
    <text evidence="1">The sequence shown here is derived from an EMBL/GenBank/DDBJ whole genome shotgun (WGS) entry which is preliminary data.</text>
</comment>
<organism evidence="1 2">
    <name type="scientific">Potamilus streckersoni</name>
    <dbReference type="NCBI Taxonomy" id="2493646"/>
    <lineage>
        <taxon>Eukaryota</taxon>
        <taxon>Metazoa</taxon>
        <taxon>Spiralia</taxon>
        <taxon>Lophotrochozoa</taxon>
        <taxon>Mollusca</taxon>
        <taxon>Bivalvia</taxon>
        <taxon>Autobranchia</taxon>
        <taxon>Heteroconchia</taxon>
        <taxon>Palaeoheterodonta</taxon>
        <taxon>Unionida</taxon>
        <taxon>Unionoidea</taxon>
        <taxon>Unionidae</taxon>
        <taxon>Ambleminae</taxon>
        <taxon>Lampsilini</taxon>
        <taxon>Potamilus</taxon>
    </lineage>
</organism>
<reference evidence="1" key="1">
    <citation type="journal article" date="2021" name="Genome Biol. Evol.">
        <title>A High-Quality Reference Genome for a Parasitic Bivalve with Doubly Uniparental Inheritance (Bivalvia: Unionida).</title>
        <authorList>
            <person name="Smith C.H."/>
        </authorList>
    </citation>
    <scope>NUCLEOTIDE SEQUENCE</scope>
    <source>
        <strain evidence="1">CHS0354</strain>
    </source>
</reference>
<accession>A0AAE0TCT9</accession>
<evidence type="ECO:0000313" key="1">
    <source>
        <dbReference type="EMBL" id="KAK3608007.1"/>
    </source>
</evidence>
<reference evidence="1" key="3">
    <citation type="submission" date="2023-05" db="EMBL/GenBank/DDBJ databases">
        <authorList>
            <person name="Smith C.H."/>
        </authorList>
    </citation>
    <scope>NUCLEOTIDE SEQUENCE</scope>
    <source>
        <strain evidence="1">CHS0354</strain>
        <tissue evidence="1">Mantle</tissue>
    </source>
</reference>